<dbReference type="GeneTree" id="ENSGT00940000156337"/>
<reference evidence="5" key="1">
    <citation type="submission" date="2018-06" db="EMBL/GenBank/DDBJ databases">
        <title>Genome assembly of Danube salmon.</title>
        <authorList>
            <person name="Macqueen D.J."/>
            <person name="Gundappa M.K."/>
        </authorList>
    </citation>
    <scope>NUCLEOTIDE SEQUENCE [LARGE SCALE GENOMIC DNA]</scope>
</reference>
<keyword evidence="5" id="KW-1185">Reference proteome</keyword>
<accession>A0A4W5QMR6</accession>
<dbReference type="PANTHER" id="PTHR22975">
    <property type="entry name" value="UBIQUITIN SPECIFIC PROTEINASE"/>
    <property type="match status" value="1"/>
</dbReference>
<dbReference type="GO" id="GO:0007605">
    <property type="term" value="P:sensory perception of sound"/>
    <property type="evidence" value="ECO:0007669"/>
    <property type="project" value="TreeGrafter"/>
</dbReference>
<dbReference type="AlphaFoldDB" id="A0A4W5QMR6"/>
<reference evidence="4" key="3">
    <citation type="submission" date="2025-09" db="UniProtKB">
        <authorList>
            <consortium name="Ensembl"/>
        </authorList>
    </citation>
    <scope>IDENTIFICATION</scope>
</reference>
<dbReference type="GO" id="GO:0010996">
    <property type="term" value="P:response to auditory stimulus"/>
    <property type="evidence" value="ECO:0007669"/>
    <property type="project" value="TreeGrafter"/>
</dbReference>
<keyword evidence="1" id="KW-0833">Ubl conjugation pathway</keyword>
<dbReference type="Proteomes" id="UP000314982">
    <property type="component" value="Unassembled WGS sequence"/>
</dbReference>
<name>A0A4W5QMR6_9TELE</name>
<proteinExistence type="predicted"/>
<dbReference type="Ensembl" id="ENSHHUT00000081492.1">
    <property type="protein sequence ID" value="ENSHHUP00000078946.1"/>
    <property type="gene ID" value="ENSHHUG00000046055.1"/>
</dbReference>
<dbReference type="GO" id="GO:0004843">
    <property type="term" value="F:cysteine-type deubiquitinase activity"/>
    <property type="evidence" value="ECO:0007669"/>
    <property type="project" value="InterPro"/>
</dbReference>
<dbReference type="InterPro" id="IPR001394">
    <property type="entry name" value="Peptidase_C19_UCH"/>
</dbReference>
<keyword evidence="2" id="KW-0378">Hydrolase</keyword>
<evidence type="ECO:0000313" key="5">
    <source>
        <dbReference type="Proteomes" id="UP000314982"/>
    </source>
</evidence>
<evidence type="ECO:0000259" key="3">
    <source>
        <dbReference type="PROSITE" id="PS50235"/>
    </source>
</evidence>
<dbReference type="Gene3D" id="3.90.70.10">
    <property type="entry name" value="Cysteine proteinases"/>
    <property type="match status" value="1"/>
</dbReference>
<dbReference type="GO" id="GO:0016579">
    <property type="term" value="P:protein deubiquitination"/>
    <property type="evidence" value="ECO:0007669"/>
    <property type="project" value="InterPro"/>
</dbReference>
<dbReference type="STRING" id="62062.ENSHHUP00000078946"/>
<dbReference type="PROSITE" id="PS50235">
    <property type="entry name" value="USP_3"/>
    <property type="match status" value="1"/>
</dbReference>
<feature type="domain" description="USP" evidence="3">
    <location>
        <begin position="1"/>
        <end position="91"/>
    </location>
</feature>
<dbReference type="InterPro" id="IPR052398">
    <property type="entry name" value="Ubiquitin_hydrolase_53/54"/>
</dbReference>
<protein>
    <recommendedName>
        <fullName evidence="3">USP domain-containing protein</fullName>
    </recommendedName>
</protein>
<dbReference type="PANTHER" id="PTHR22975:SF38">
    <property type="entry name" value="INACTIVE UBIQUITIN CARBOXYL-TERMINAL HYDROLASE 53 ISOFORM X1"/>
    <property type="match status" value="1"/>
</dbReference>
<dbReference type="SUPFAM" id="SSF54001">
    <property type="entry name" value="Cysteine proteinases"/>
    <property type="match status" value="1"/>
</dbReference>
<dbReference type="GO" id="GO:0005911">
    <property type="term" value="C:cell-cell junction"/>
    <property type="evidence" value="ECO:0007669"/>
    <property type="project" value="TreeGrafter"/>
</dbReference>
<organism evidence="4 5">
    <name type="scientific">Hucho hucho</name>
    <name type="common">huchen</name>
    <dbReference type="NCBI Taxonomy" id="62062"/>
    <lineage>
        <taxon>Eukaryota</taxon>
        <taxon>Metazoa</taxon>
        <taxon>Chordata</taxon>
        <taxon>Craniata</taxon>
        <taxon>Vertebrata</taxon>
        <taxon>Euteleostomi</taxon>
        <taxon>Actinopterygii</taxon>
        <taxon>Neopterygii</taxon>
        <taxon>Teleostei</taxon>
        <taxon>Protacanthopterygii</taxon>
        <taxon>Salmoniformes</taxon>
        <taxon>Salmonidae</taxon>
        <taxon>Salmoninae</taxon>
        <taxon>Hucho</taxon>
    </lineage>
</organism>
<dbReference type="Pfam" id="PF00443">
    <property type="entry name" value="UCH"/>
    <property type="match status" value="1"/>
</dbReference>
<dbReference type="CDD" id="cd02257">
    <property type="entry name" value="Peptidase_C19"/>
    <property type="match status" value="1"/>
</dbReference>
<sequence length="125" mass="14337">MPSFMYVLFHVIFQLFNRVTDENAKRSELHLVGMICFSSKHYSAFAYHTKSSKWVFFDDATVKEIGSKWKDVASKCIRGHFQPLLLFYTNLEGTPVSSEDAPRQTTMCPRFKAHVNGEVPGKTKP</sequence>
<reference evidence="4" key="2">
    <citation type="submission" date="2025-08" db="UniProtKB">
        <authorList>
            <consortium name="Ensembl"/>
        </authorList>
    </citation>
    <scope>IDENTIFICATION</scope>
</reference>
<evidence type="ECO:0000256" key="2">
    <source>
        <dbReference type="ARBA" id="ARBA00022801"/>
    </source>
</evidence>
<dbReference type="InterPro" id="IPR028889">
    <property type="entry name" value="USP"/>
</dbReference>
<evidence type="ECO:0000256" key="1">
    <source>
        <dbReference type="ARBA" id="ARBA00022786"/>
    </source>
</evidence>
<dbReference type="InterPro" id="IPR038765">
    <property type="entry name" value="Papain-like_cys_pep_sf"/>
</dbReference>
<evidence type="ECO:0000313" key="4">
    <source>
        <dbReference type="Ensembl" id="ENSHHUP00000078946.1"/>
    </source>
</evidence>